<evidence type="ECO:0000256" key="1">
    <source>
        <dbReference type="ARBA" id="ARBA00022729"/>
    </source>
</evidence>
<dbReference type="PROSITE" id="PS50835">
    <property type="entry name" value="IG_LIKE"/>
    <property type="match status" value="1"/>
</dbReference>
<dbReference type="Ensembl" id="ENSNNAT00000009181.1">
    <property type="protein sequence ID" value="ENSNNAP00000008761.1"/>
    <property type="gene ID" value="ENSNNAG00000005876.1"/>
</dbReference>
<protein>
    <recommendedName>
        <fullName evidence="6">Ig-like domain-containing protein</fullName>
    </recommendedName>
</protein>
<dbReference type="OMA" id="HATHRAG"/>
<dbReference type="InterPro" id="IPR013106">
    <property type="entry name" value="Ig_V-set"/>
</dbReference>
<dbReference type="Gene3D" id="2.60.40.10">
    <property type="entry name" value="Immunoglobulins"/>
    <property type="match status" value="1"/>
</dbReference>
<keyword evidence="1" id="KW-0732">Signal</keyword>
<dbReference type="PANTHER" id="PTHR19367">
    <property type="entry name" value="T-CELL RECEPTOR ALPHA CHAIN V REGION"/>
    <property type="match status" value="1"/>
</dbReference>
<dbReference type="PANTHER" id="PTHR19367:SF18">
    <property type="entry name" value="T CELL RECEPTOR ALPHA VARIABLE 16"/>
    <property type="match status" value="1"/>
</dbReference>
<dbReference type="InterPro" id="IPR051287">
    <property type="entry name" value="TCR_variable_region"/>
</dbReference>
<evidence type="ECO:0000256" key="4">
    <source>
        <dbReference type="ARBA" id="ARBA00023319"/>
    </source>
</evidence>
<reference evidence="7" key="2">
    <citation type="submission" date="2025-09" db="UniProtKB">
        <authorList>
            <consortium name="Ensembl"/>
        </authorList>
    </citation>
    <scope>IDENTIFICATION</scope>
</reference>
<dbReference type="InterPro" id="IPR036179">
    <property type="entry name" value="Ig-like_dom_sf"/>
</dbReference>
<keyword evidence="3" id="KW-0675">Receptor</keyword>
<dbReference type="AlphaFoldDB" id="A0A8C6VML5"/>
<dbReference type="Pfam" id="PF07686">
    <property type="entry name" value="V-set"/>
    <property type="match status" value="1"/>
</dbReference>
<evidence type="ECO:0000313" key="7">
    <source>
        <dbReference type="Ensembl" id="ENSNNAP00000008761.1"/>
    </source>
</evidence>
<evidence type="ECO:0000256" key="5">
    <source>
        <dbReference type="ARBA" id="ARBA00043266"/>
    </source>
</evidence>
<keyword evidence="4" id="KW-0393">Immunoglobulin domain</keyword>
<dbReference type="Proteomes" id="UP000694559">
    <property type="component" value="Unplaced"/>
</dbReference>
<dbReference type="InterPro" id="IPR007110">
    <property type="entry name" value="Ig-like_dom"/>
</dbReference>
<dbReference type="GO" id="GO:0042101">
    <property type="term" value="C:T cell receptor complex"/>
    <property type="evidence" value="ECO:0007669"/>
    <property type="project" value="UniProtKB-KW"/>
</dbReference>
<sequence length="142" mass="15737">VKGKSCSVSESFRPKLAGNLRITGQSVKQTSGSLTVSEGKHLSLCCSYEIHFSNTVFTYWYIQYPGRPPKLLLIGYGNVQGFHATHRAGKKNGTYNLEKDVSQLKDSFVYFCAIGDTIRSCRRGANQKQEGSVLLPTELNLL</sequence>
<evidence type="ECO:0000259" key="6">
    <source>
        <dbReference type="PROSITE" id="PS50835"/>
    </source>
</evidence>
<dbReference type="GeneTree" id="ENSGT00960000189462"/>
<keyword evidence="5" id="KW-0391">Immunity</keyword>
<keyword evidence="5" id="KW-1279">T cell receptor</keyword>
<dbReference type="OrthoDB" id="8947657at2759"/>
<proteinExistence type="predicted"/>
<name>A0A8C6VML5_NAJNA</name>
<organism evidence="7 8">
    <name type="scientific">Naja naja</name>
    <name type="common">Indian cobra</name>
    <dbReference type="NCBI Taxonomy" id="35670"/>
    <lineage>
        <taxon>Eukaryota</taxon>
        <taxon>Metazoa</taxon>
        <taxon>Chordata</taxon>
        <taxon>Craniata</taxon>
        <taxon>Vertebrata</taxon>
        <taxon>Euteleostomi</taxon>
        <taxon>Lepidosauria</taxon>
        <taxon>Squamata</taxon>
        <taxon>Bifurcata</taxon>
        <taxon>Unidentata</taxon>
        <taxon>Episquamata</taxon>
        <taxon>Toxicofera</taxon>
        <taxon>Serpentes</taxon>
        <taxon>Colubroidea</taxon>
        <taxon>Elapidae</taxon>
        <taxon>Elapinae</taxon>
        <taxon>Naja</taxon>
    </lineage>
</organism>
<dbReference type="GO" id="GO:0002250">
    <property type="term" value="P:adaptive immune response"/>
    <property type="evidence" value="ECO:0007669"/>
    <property type="project" value="UniProtKB-KW"/>
</dbReference>
<evidence type="ECO:0000313" key="8">
    <source>
        <dbReference type="Proteomes" id="UP000694559"/>
    </source>
</evidence>
<reference evidence="7" key="1">
    <citation type="submission" date="2025-08" db="UniProtKB">
        <authorList>
            <consortium name="Ensembl"/>
        </authorList>
    </citation>
    <scope>IDENTIFICATION</scope>
</reference>
<keyword evidence="8" id="KW-1185">Reference proteome</keyword>
<dbReference type="InterPro" id="IPR013783">
    <property type="entry name" value="Ig-like_fold"/>
</dbReference>
<dbReference type="SUPFAM" id="SSF48726">
    <property type="entry name" value="Immunoglobulin"/>
    <property type="match status" value="1"/>
</dbReference>
<keyword evidence="2" id="KW-1064">Adaptive immunity</keyword>
<evidence type="ECO:0000256" key="3">
    <source>
        <dbReference type="ARBA" id="ARBA00023170"/>
    </source>
</evidence>
<accession>A0A8C6VML5</accession>
<feature type="domain" description="Ig-like" evidence="6">
    <location>
        <begin position="14"/>
        <end position="134"/>
    </location>
</feature>
<evidence type="ECO:0000256" key="2">
    <source>
        <dbReference type="ARBA" id="ARBA00023130"/>
    </source>
</evidence>